<evidence type="ECO:0000313" key="1">
    <source>
        <dbReference type="EMBL" id="EME82572.1"/>
    </source>
</evidence>
<dbReference type="EMBL" id="KB446558">
    <property type="protein sequence ID" value="EME82572.1"/>
    <property type="molecule type" value="Genomic_DNA"/>
</dbReference>
<dbReference type="KEGG" id="pfj:MYCFIDRAFT_215008"/>
<dbReference type="Proteomes" id="UP000016932">
    <property type="component" value="Unassembled WGS sequence"/>
</dbReference>
<dbReference type="OrthoDB" id="10385196at2759"/>
<evidence type="ECO:0000313" key="2">
    <source>
        <dbReference type="Proteomes" id="UP000016932"/>
    </source>
</evidence>
<organism evidence="1 2">
    <name type="scientific">Pseudocercospora fijiensis (strain CIRAD86)</name>
    <name type="common">Black leaf streak disease fungus</name>
    <name type="synonym">Mycosphaerella fijiensis</name>
    <dbReference type="NCBI Taxonomy" id="383855"/>
    <lineage>
        <taxon>Eukaryota</taxon>
        <taxon>Fungi</taxon>
        <taxon>Dikarya</taxon>
        <taxon>Ascomycota</taxon>
        <taxon>Pezizomycotina</taxon>
        <taxon>Dothideomycetes</taxon>
        <taxon>Dothideomycetidae</taxon>
        <taxon>Mycosphaerellales</taxon>
        <taxon>Mycosphaerellaceae</taxon>
        <taxon>Pseudocercospora</taxon>
    </lineage>
</organism>
<reference evidence="1 2" key="1">
    <citation type="journal article" date="2012" name="PLoS Pathog.">
        <title>Diverse lifestyles and strategies of plant pathogenesis encoded in the genomes of eighteen Dothideomycetes fungi.</title>
        <authorList>
            <person name="Ohm R.A."/>
            <person name="Feau N."/>
            <person name="Henrissat B."/>
            <person name="Schoch C.L."/>
            <person name="Horwitz B.A."/>
            <person name="Barry K.W."/>
            <person name="Condon B.J."/>
            <person name="Copeland A.C."/>
            <person name="Dhillon B."/>
            <person name="Glaser F."/>
            <person name="Hesse C.N."/>
            <person name="Kosti I."/>
            <person name="LaButti K."/>
            <person name="Lindquist E.A."/>
            <person name="Lucas S."/>
            <person name="Salamov A.A."/>
            <person name="Bradshaw R.E."/>
            <person name="Ciuffetti L."/>
            <person name="Hamelin R.C."/>
            <person name="Kema G.H.J."/>
            <person name="Lawrence C."/>
            <person name="Scott J.A."/>
            <person name="Spatafora J.W."/>
            <person name="Turgeon B.G."/>
            <person name="de Wit P.J.G.M."/>
            <person name="Zhong S."/>
            <person name="Goodwin S.B."/>
            <person name="Grigoriev I.V."/>
        </authorList>
    </citation>
    <scope>NUCLEOTIDE SEQUENCE [LARGE SCALE GENOMIC DNA]</scope>
    <source>
        <strain evidence="1 2">CIRAD86</strain>
    </source>
</reference>
<accession>M3AZD8</accession>
<dbReference type="HOGENOM" id="CLU_1714107_0_0_1"/>
<keyword evidence="2" id="KW-1185">Reference proteome</keyword>
<dbReference type="GeneID" id="19338117"/>
<sequence>MAGRTLRELVQSLPQELSDHIYEETFTWTRTTKTVTVEFQKDFDHPAPSLLLVNRDIRSRLLYAFFTNSEFLLPPSPSEFAPHHNAVLSFLRHQPSYLQFALRTGTFSRVALQRFYSFARALQARGLIVAWELDADEDDLVDRNWGYEVRFYC</sequence>
<dbReference type="VEuPathDB" id="FungiDB:MYCFIDRAFT_215008"/>
<gene>
    <name evidence="1" type="ORF">MYCFIDRAFT_215008</name>
</gene>
<proteinExistence type="predicted"/>
<protein>
    <submittedName>
        <fullName evidence="1">Uncharacterized protein</fullName>
    </submittedName>
</protein>
<name>M3AZD8_PSEFD</name>
<dbReference type="AlphaFoldDB" id="M3AZD8"/>
<dbReference type="RefSeq" id="XP_007926066.1">
    <property type="nucleotide sequence ID" value="XM_007927875.1"/>
</dbReference>